<evidence type="ECO:0000256" key="1">
    <source>
        <dbReference type="SAM" id="MobiDB-lite"/>
    </source>
</evidence>
<dbReference type="InterPro" id="IPR051678">
    <property type="entry name" value="AGP_Transferase"/>
</dbReference>
<feature type="transmembrane region" description="Helical" evidence="2">
    <location>
        <begin position="330"/>
        <end position="348"/>
    </location>
</feature>
<dbReference type="Gene3D" id="3.90.1200.10">
    <property type="match status" value="1"/>
</dbReference>
<dbReference type="GO" id="GO:0016301">
    <property type="term" value="F:kinase activity"/>
    <property type="evidence" value="ECO:0007669"/>
    <property type="project" value="UniProtKB-KW"/>
</dbReference>
<dbReference type="InterPro" id="IPR011009">
    <property type="entry name" value="Kinase-like_dom_sf"/>
</dbReference>
<gene>
    <name evidence="4" type="ORF">PCAMFM013_S036g000056</name>
</gene>
<feature type="domain" description="Aminoglycoside phosphotransferase" evidence="3">
    <location>
        <begin position="40"/>
        <end position="215"/>
    </location>
</feature>
<evidence type="ECO:0000313" key="4">
    <source>
        <dbReference type="EMBL" id="CRL29472.1"/>
    </source>
</evidence>
<proteinExistence type="predicted"/>
<dbReference type="SUPFAM" id="SSF56112">
    <property type="entry name" value="Protein kinase-like (PK-like)"/>
    <property type="match status" value="1"/>
</dbReference>
<dbReference type="STRING" id="1429867.A0A0G4PSV9"/>
<keyword evidence="2" id="KW-0812">Transmembrane</keyword>
<protein>
    <submittedName>
        <fullName evidence="4">Protein kinase-like domain</fullName>
    </submittedName>
</protein>
<feature type="compositionally biased region" description="Pro residues" evidence="1">
    <location>
        <begin position="273"/>
        <end position="283"/>
    </location>
</feature>
<keyword evidence="4" id="KW-0418">Kinase</keyword>
<dbReference type="EMBL" id="HG793169">
    <property type="protein sequence ID" value="CRL29472.1"/>
    <property type="molecule type" value="Genomic_DNA"/>
</dbReference>
<name>A0A0G4PSV9_PENC3</name>
<sequence>MDPTTLSDRELISLCLQAAPDRIVGGRQGGNLVIKTSNDTVIKFGVGVTEDEADNQRKAYELLDHDIVHVPRFYRFFTDELGRGYILMEYVEGQVIDPLHDPHLIAKIAQVLDYFSTLTGNRVGSLGGGLSRGLLWPDGEDLGFDDKGQMESWFNSKLFPGQGNVSFRDCDLVLCHLDIAPRNIIWQPDGRICLVDWASAGFYPRIFEFWAQWNIEGMEGPFNSRLLQSMKPLPPHESVQQSQICRVWYNTQKYYFPSPTVEDLTPQDQKRPVPGPPVPPLPFPDSNYGNVRDVDIVNVHSPKPDTRASETMTILSAVHSLQNFVYQRPFLSLTVFIGTVGIFAPSIWRRLANGAGNFKQTFNGAH</sequence>
<accession>A0A0G4PSV9</accession>
<reference evidence="4 5" key="1">
    <citation type="journal article" date="2014" name="Nat. Commun.">
        <title>Multiple recent horizontal transfers of a large genomic region in cheese making fungi.</title>
        <authorList>
            <person name="Cheeseman K."/>
            <person name="Ropars J."/>
            <person name="Renault P."/>
            <person name="Dupont J."/>
            <person name="Gouzy J."/>
            <person name="Branca A."/>
            <person name="Abraham A.L."/>
            <person name="Ceppi M."/>
            <person name="Conseiller E."/>
            <person name="Debuchy R."/>
            <person name="Malagnac F."/>
            <person name="Goarin A."/>
            <person name="Silar P."/>
            <person name="Lacoste S."/>
            <person name="Sallet E."/>
            <person name="Bensimon A."/>
            <person name="Giraud T."/>
            <person name="Brygoo Y."/>
        </authorList>
    </citation>
    <scope>NUCLEOTIDE SEQUENCE [LARGE SCALE GENOMIC DNA]</scope>
    <source>
        <strain evidence="5">FM 013</strain>
    </source>
</reference>
<evidence type="ECO:0000256" key="2">
    <source>
        <dbReference type="SAM" id="Phobius"/>
    </source>
</evidence>
<dbReference type="InterPro" id="IPR002575">
    <property type="entry name" value="Aminoglycoside_PTrfase"/>
</dbReference>
<keyword evidence="4" id="KW-0808">Transferase</keyword>
<keyword evidence="2" id="KW-0472">Membrane</keyword>
<dbReference type="Pfam" id="PF01636">
    <property type="entry name" value="APH"/>
    <property type="match status" value="1"/>
</dbReference>
<dbReference type="PANTHER" id="PTHR21310:SF39">
    <property type="entry name" value="AMINOGLYCOSIDE PHOSPHOTRANSFERASE DOMAIN-CONTAINING PROTEIN"/>
    <property type="match status" value="1"/>
</dbReference>
<evidence type="ECO:0000313" key="5">
    <source>
        <dbReference type="Proteomes" id="UP000053732"/>
    </source>
</evidence>
<evidence type="ECO:0000259" key="3">
    <source>
        <dbReference type="Pfam" id="PF01636"/>
    </source>
</evidence>
<keyword evidence="2" id="KW-1133">Transmembrane helix</keyword>
<dbReference type="AlphaFoldDB" id="A0A0G4PSV9"/>
<keyword evidence="5" id="KW-1185">Reference proteome</keyword>
<organism evidence="4 5">
    <name type="scientific">Penicillium camemberti (strain FM 013)</name>
    <dbReference type="NCBI Taxonomy" id="1429867"/>
    <lineage>
        <taxon>Eukaryota</taxon>
        <taxon>Fungi</taxon>
        <taxon>Dikarya</taxon>
        <taxon>Ascomycota</taxon>
        <taxon>Pezizomycotina</taxon>
        <taxon>Eurotiomycetes</taxon>
        <taxon>Eurotiomycetidae</taxon>
        <taxon>Eurotiales</taxon>
        <taxon>Aspergillaceae</taxon>
        <taxon>Penicillium</taxon>
    </lineage>
</organism>
<feature type="region of interest" description="Disordered" evidence="1">
    <location>
        <begin position="260"/>
        <end position="283"/>
    </location>
</feature>
<dbReference type="PANTHER" id="PTHR21310">
    <property type="entry name" value="AMINOGLYCOSIDE PHOSPHOTRANSFERASE-RELATED-RELATED"/>
    <property type="match status" value="1"/>
</dbReference>
<dbReference type="Proteomes" id="UP000053732">
    <property type="component" value="Unassembled WGS sequence"/>
</dbReference>